<dbReference type="RefSeq" id="WP_115235010.1">
    <property type="nucleotide sequence ID" value="NZ_UGIF01000002.1"/>
</dbReference>
<dbReference type="InterPro" id="IPR011527">
    <property type="entry name" value="ABC1_TM_dom"/>
</dbReference>
<dbReference type="InterPro" id="IPR003593">
    <property type="entry name" value="AAA+_ATPase"/>
</dbReference>
<evidence type="ECO:0000259" key="9">
    <source>
        <dbReference type="PROSITE" id="PS50929"/>
    </source>
</evidence>
<dbReference type="PROSITE" id="PS50929">
    <property type="entry name" value="ABC_TM1F"/>
    <property type="match status" value="1"/>
</dbReference>
<evidence type="ECO:0000256" key="4">
    <source>
        <dbReference type="ARBA" id="ARBA00022840"/>
    </source>
</evidence>
<dbReference type="InterPro" id="IPR039421">
    <property type="entry name" value="Type_1_exporter"/>
</dbReference>
<dbReference type="Pfam" id="PF00005">
    <property type="entry name" value="ABC_tran"/>
    <property type="match status" value="1"/>
</dbReference>
<evidence type="ECO:0000313" key="11">
    <source>
        <dbReference type="Proteomes" id="UP000254070"/>
    </source>
</evidence>
<gene>
    <name evidence="10" type="ORF">NCTC8129_01186</name>
</gene>
<dbReference type="GO" id="GO:0034040">
    <property type="term" value="F:ATPase-coupled lipid transmembrane transporter activity"/>
    <property type="evidence" value="ECO:0007669"/>
    <property type="project" value="TreeGrafter"/>
</dbReference>
<comment type="subcellular location">
    <subcellularLocation>
        <location evidence="1">Cell membrane</location>
        <topology evidence="1">Multi-pass membrane protein</topology>
    </subcellularLocation>
</comment>
<dbReference type="AlphaFoldDB" id="A0A377KIJ6"/>
<dbReference type="Gene3D" id="1.20.1560.10">
    <property type="entry name" value="ABC transporter type 1, transmembrane domain"/>
    <property type="match status" value="1"/>
</dbReference>
<dbReference type="PANTHER" id="PTHR24221:SF654">
    <property type="entry name" value="ATP-BINDING CASSETTE SUB-FAMILY B MEMBER 6"/>
    <property type="match status" value="1"/>
</dbReference>
<dbReference type="EMBL" id="UGIF01000002">
    <property type="protein sequence ID" value="STP28999.1"/>
    <property type="molecule type" value="Genomic_DNA"/>
</dbReference>
<dbReference type="PANTHER" id="PTHR24221">
    <property type="entry name" value="ATP-BINDING CASSETTE SUB-FAMILY B"/>
    <property type="match status" value="1"/>
</dbReference>
<evidence type="ECO:0000256" key="5">
    <source>
        <dbReference type="ARBA" id="ARBA00022989"/>
    </source>
</evidence>
<feature type="transmembrane region" description="Helical" evidence="7">
    <location>
        <begin position="256"/>
        <end position="276"/>
    </location>
</feature>
<dbReference type="GO" id="GO:0140359">
    <property type="term" value="F:ABC-type transporter activity"/>
    <property type="evidence" value="ECO:0007669"/>
    <property type="project" value="InterPro"/>
</dbReference>
<keyword evidence="5 7" id="KW-1133">Transmembrane helix</keyword>
<dbReference type="GO" id="GO:0005886">
    <property type="term" value="C:plasma membrane"/>
    <property type="evidence" value="ECO:0007669"/>
    <property type="project" value="UniProtKB-SubCell"/>
</dbReference>
<evidence type="ECO:0000256" key="7">
    <source>
        <dbReference type="SAM" id="Phobius"/>
    </source>
</evidence>
<feature type="transmembrane region" description="Helical" evidence="7">
    <location>
        <begin position="142"/>
        <end position="161"/>
    </location>
</feature>
<dbReference type="PROSITE" id="PS50893">
    <property type="entry name" value="ABC_TRANSPORTER_2"/>
    <property type="match status" value="1"/>
</dbReference>
<dbReference type="InterPro" id="IPR036640">
    <property type="entry name" value="ABC1_TM_sf"/>
</dbReference>
<dbReference type="GO" id="GO:0005524">
    <property type="term" value="F:ATP binding"/>
    <property type="evidence" value="ECO:0007669"/>
    <property type="project" value="UniProtKB-KW"/>
</dbReference>
<dbReference type="PROSITE" id="PS00211">
    <property type="entry name" value="ABC_TRANSPORTER_1"/>
    <property type="match status" value="1"/>
</dbReference>
<dbReference type="Gene3D" id="3.40.50.300">
    <property type="entry name" value="P-loop containing nucleotide triphosphate hydrolases"/>
    <property type="match status" value="1"/>
</dbReference>
<keyword evidence="3" id="KW-0547">Nucleotide-binding</keyword>
<feature type="transmembrane region" description="Helical" evidence="7">
    <location>
        <begin position="38"/>
        <end position="58"/>
    </location>
</feature>
<dbReference type="InterPro" id="IPR003439">
    <property type="entry name" value="ABC_transporter-like_ATP-bd"/>
</dbReference>
<feature type="domain" description="ABC transmembrane type-1" evidence="9">
    <location>
        <begin position="7"/>
        <end position="280"/>
    </location>
</feature>
<reference evidence="10 11" key="1">
    <citation type="submission" date="2018-06" db="EMBL/GenBank/DDBJ databases">
        <authorList>
            <consortium name="Pathogen Informatics"/>
            <person name="Doyle S."/>
        </authorList>
    </citation>
    <scope>NUCLEOTIDE SEQUENCE [LARGE SCALE GENOMIC DNA]</scope>
    <source>
        <strain evidence="10 11">NCTC8129</strain>
    </source>
</reference>
<accession>A0A377KIJ6</accession>
<evidence type="ECO:0000313" key="10">
    <source>
        <dbReference type="EMBL" id="STP28999.1"/>
    </source>
</evidence>
<dbReference type="InterPro" id="IPR027417">
    <property type="entry name" value="P-loop_NTPase"/>
</dbReference>
<keyword evidence="4" id="KW-0067">ATP-binding</keyword>
<organism evidence="10 11">
    <name type="scientific">Enterococcus durans</name>
    <dbReference type="NCBI Taxonomy" id="53345"/>
    <lineage>
        <taxon>Bacteria</taxon>
        <taxon>Bacillati</taxon>
        <taxon>Bacillota</taxon>
        <taxon>Bacilli</taxon>
        <taxon>Lactobacillales</taxon>
        <taxon>Enterococcaceae</taxon>
        <taxon>Enterococcus</taxon>
    </lineage>
</organism>
<dbReference type="SUPFAM" id="SSF52540">
    <property type="entry name" value="P-loop containing nucleoside triphosphate hydrolases"/>
    <property type="match status" value="1"/>
</dbReference>
<feature type="domain" description="ABC transporter" evidence="8">
    <location>
        <begin position="319"/>
        <end position="529"/>
    </location>
</feature>
<dbReference type="GO" id="GO:0016887">
    <property type="term" value="F:ATP hydrolysis activity"/>
    <property type="evidence" value="ECO:0007669"/>
    <property type="project" value="InterPro"/>
</dbReference>
<protein>
    <submittedName>
        <fullName evidence="10">ABC-type bacteriocin/lantibiotic exporters, contain an N-terminal double-glycine peptidase domain</fullName>
    </submittedName>
</protein>
<dbReference type="InterPro" id="IPR017871">
    <property type="entry name" value="ABC_transporter-like_CS"/>
</dbReference>
<feature type="transmembrane region" description="Helical" evidence="7">
    <location>
        <begin position="227"/>
        <end position="250"/>
    </location>
</feature>
<evidence type="ECO:0000256" key="1">
    <source>
        <dbReference type="ARBA" id="ARBA00004651"/>
    </source>
</evidence>
<dbReference type="CDD" id="cd03228">
    <property type="entry name" value="ABCC_MRP_Like"/>
    <property type="match status" value="1"/>
</dbReference>
<dbReference type="Proteomes" id="UP000254070">
    <property type="component" value="Unassembled WGS sequence"/>
</dbReference>
<evidence type="ECO:0000259" key="8">
    <source>
        <dbReference type="PROSITE" id="PS50893"/>
    </source>
</evidence>
<dbReference type="SMART" id="SM00382">
    <property type="entry name" value="AAA"/>
    <property type="match status" value="1"/>
</dbReference>
<keyword evidence="6 7" id="KW-0472">Membrane</keyword>
<evidence type="ECO:0000256" key="2">
    <source>
        <dbReference type="ARBA" id="ARBA00022692"/>
    </source>
</evidence>
<name>A0A377KIJ6_9ENTE</name>
<evidence type="ECO:0000256" key="6">
    <source>
        <dbReference type="ARBA" id="ARBA00023136"/>
    </source>
</evidence>
<evidence type="ECO:0000256" key="3">
    <source>
        <dbReference type="ARBA" id="ARBA00022741"/>
    </source>
</evidence>
<dbReference type="SUPFAM" id="SSF90123">
    <property type="entry name" value="ABC transporter transmembrane region"/>
    <property type="match status" value="1"/>
</dbReference>
<keyword evidence="2 7" id="KW-0812">Transmembrane</keyword>
<sequence length="529" mass="59114">MKKMGYLFSGLMALEPVFTSWAFSRVFVLVSGHSYQTIVQFIGLVLAFFVLFAGIKAARTWFVNQYVKEVNADIKHSVLMQEYENQIKHETEITPGRVEKTISFIQNDCKQYEEKNLMLRFDVVRLGTTAVFSILFAVYNSALLAVIFVAFSFLPIIVQHFTKDKVKNATQAWTKQAKEFYLAMTEFLKGLPAFYQYGAIGENEKVLQGEIDKIETKNKNMKTTLSLAGVIIELIGYIAFFIPIGFGIVFVNAQMVTLAAFMAVLNVNNGIINSIISLMNIKNSIDSVSTIETEIKDTTNTKLSPVIDLSPKSNQFESLKLEGVQFQYNGKEILSAVDLQINNGERILIQGKSGAGKSTLLKIIEGRIIPDAGRLTMNGSFASTSDVNHLFGIIHQKPIIFKNTLLYNLTLGKTVNLKIIEEACEKANLTELVARFGLTGNQLLDPDSNLSGGEMKRIEIARSLVFDRPILIVDEGTASLDEQTSAEIHENLFSLGRTIIEVDHHIPRNLLNHYSQRLVLESGKLSKEI</sequence>
<proteinExistence type="predicted"/>